<reference evidence="8" key="1">
    <citation type="submission" date="2021-04" db="EMBL/GenBank/DDBJ databases">
        <authorList>
            <person name="Chebbi M.A.C M."/>
        </authorList>
    </citation>
    <scope>NUCLEOTIDE SEQUENCE</scope>
</reference>
<dbReference type="InterPro" id="IPR023635">
    <property type="entry name" value="Peptide_deformylase"/>
</dbReference>
<evidence type="ECO:0000256" key="3">
    <source>
        <dbReference type="ARBA" id="ARBA00022801"/>
    </source>
</evidence>
<evidence type="ECO:0000256" key="4">
    <source>
        <dbReference type="ARBA" id="ARBA00022917"/>
    </source>
</evidence>
<dbReference type="PANTHER" id="PTHR10458:SF2">
    <property type="entry name" value="PEPTIDE DEFORMYLASE, MITOCHONDRIAL"/>
    <property type="match status" value="1"/>
</dbReference>
<keyword evidence="3 7" id="KW-0378">Hydrolase</keyword>
<dbReference type="Proteomes" id="UP000786811">
    <property type="component" value="Unassembled WGS sequence"/>
</dbReference>
<organism evidence="8 9">
    <name type="scientific">Cotesia congregata</name>
    <name type="common">Parasitoid wasp</name>
    <name type="synonym">Apanteles congregatus</name>
    <dbReference type="NCBI Taxonomy" id="51543"/>
    <lineage>
        <taxon>Eukaryota</taxon>
        <taxon>Metazoa</taxon>
        <taxon>Ecdysozoa</taxon>
        <taxon>Arthropoda</taxon>
        <taxon>Hexapoda</taxon>
        <taxon>Insecta</taxon>
        <taxon>Pterygota</taxon>
        <taxon>Neoptera</taxon>
        <taxon>Endopterygota</taxon>
        <taxon>Hymenoptera</taxon>
        <taxon>Apocrita</taxon>
        <taxon>Ichneumonoidea</taxon>
        <taxon>Braconidae</taxon>
        <taxon>Microgastrinae</taxon>
        <taxon>Cotesia</taxon>
    </lineage>
</organism>
<dbReference type="GO" id="GO:0006412">
    <property type="term" value="P:translation"/>
    <property type="evidence" value="ECO:0007669"/>
    <property type="project" value="UniProtKB-KW"/>
</dbReference>
<protein>
    <recommendedName>
        <fullName evidence="7">Peptide deformylase</fullName>
        <ecNumber evidence="7">3.5.1.88</ecNumber>
    </recommendedName>
</protein>
<dbReference type="InterPro" id="IPR036821">
    <property type="entry name" value="Peptide_deformylase_sf"/>
</dbReference>
<dbReference type="PANTHER" id="PTHR10458">
    <property type="entry name" value="PEPTIDE DEFORMYLASE"/>
    <property type="match status" value="1"/>
</dbReference>
<keyword evidence="4 7" id="KW-0648">Protein biosynthesis</keyword>
<dbReference type="HAMAP" id="MF_00163">
    <property type="entry name" value="Pep_deformylase"/>
    <property type="match status" value="1"/>
</dbReference>
<dbReference type="AlphaFoldDB" id="A0A8J2HB73"/>
<evidence type="ECO:0000313" key="8">
    <source>
        <dbReference type="EMBL" id="CAG5088706.1"/>
    </source>
</evidence>
<dbReference type="GO" id="GO:0042586">
    <property type="term" value="F:peptide deformylase activity"/>
    <property type="evidence" value="ECO:0007669"/>
    <property type="project" value="UniProtKB-EC"/>
</dbReference>
<comment type="similarity">
    <text evidence="1 7">Belongs to the polypeptide deformylase family.</text>
</comment>
<dbReference type="SUPFAM" id="SSF56420">
    <property type="entry name" value="Peptide deformylase"/>
    <property type="match status" value="1"/>
</dbReference>
<keyword evidence="9" id="KW-1185">Reference proteome</keyword>
<dbReference type="Gene3D" id="3.90.45.10">
    <property type="entry name" value="Peptide deformylase"/>
    <property type="match status" value="1"/>
</dbReference>
<evidence type="ECO:0000256" key="7">
    <source>
        <dbReference type="RuleBase" id="RU362111"/>
    </source>
</evidence>
<evidence type="ECO:0000256" key="2">
    <source>
        <dbReference type="ARBA" id="ARBA00022723"/>
    </source>
</evidence>
<sequence length="250" mass="28519">MIKLLSNSVVIIKNFHNKAFVRQMSKFSGFEEKVYQYLQPIDLAKPPYSHACQIGDPVLRLQAKPVELEIIKTAEFKKFVEHLIKVMRTYDAFGMAAPQIGVSSQVFVIETTKKQYDEMMMSKSAGQPIEEIPLKIFINPQIKITDFKVTNYPECCASVCGMMANVPRSKGVQINALDIDGEPFTWDAVGWPAKVAQHEFDHLQGKLYTDTMDRKTLSCMVWQTVNRRGGKISIDYIPIARSKLRKLFFT</sequence>
<dbReference type="EC" id="3.5.1.88" evidence="7"/>
<name>A0A8J2HB73_COTCN</name>
<evidence type="ECO:0000256" key="6">
    <source>
        <dbReference type="ARBA" id="ARBA00048875"/>
    </source>
</evidence>
<dbReference type="GO" id="GO:0005739">
    <property type="term" value="C:mitochondrion"/>
    <property type="evidence" value="ECO:0007669"/>
    <property type="project" value="TreeGrafter"/>
</dbReference>
<dbReference type="EMBL" id="CAJNRD030001119">
    <property type="protein sequence ID" value="CAG5088706.1"/>
    <property type="molecule type" value="Genomic_DNA"/>
</dbReference>
<comment type="caution">
    <text evidence="8">The sequence shown here is derived from an EMBL/GenBank/DDBJ whole genome shotgun (WGS) entry which is preliminary data.</text>
</comment>
<comment type="function">
    <text evidence="5 7">Removes the formyl group from the N-terminal Met of newly synthesized proteins.</text>
</comment>
<gene>
    <name evidence="8" type="ORF">HICCMSTLAB_LOCUS4949</name>
</gene>
<dbReference type="OrthoDB" id="276063at2759"/>
<dbReference type="CDD" id="cd00487">
    <property type="entry name" value="Pep_deformylase"/>
    <property type="match status" value="1"/>
</dbReference>
<evidence type="ECO:0000256" key="1">
    <source>
        <dbReference type="ARBA" id="ARBA00010759"/>
    </source>
</evidence>
<keyword evidence="2 7" id="KW-0479">Metal-binding</keyword>
<comment type="catalytic activity">
    <reaction evidence="6 7">
        <text>N-terminal N-formyl-L-methionyl-[peptide] + H2O = N-terminal L-methionyl-[peptide] + formate</text>
        <dbReference type="Rhea" id="RHEA:24420"/>
        <dbReference type="Rhea" id="RHEA-COMP:10639"/>
        <dbReference type="Rhea" id="RHEA-COMP:10640"/>
        <dbReference type="ChEBI" id="CHEBI:15377"/>
        <dbReference type="ChEBI" id="CHEBI:15740"/>
        <dbReference type="ChEBI" id="CHEBI:49298"/>
        <dbReference type="ChEBI" id="CHEBI:64731"/>
        <dbReference type="EC" id="3.5.1.88"/>
    </reaction>
</comment>
<proteinExistence type="inferred from homology"/>
<evidence type="ECO:0000313" key="9">
    <source>
        <dbReference type="Proteomes" id="UP000786811"/>
    </source>
</evidence>
<dbReference type="GO" id="GO:0046872">
    <property type="term" value="F:metal ion binding"/>
    <property type="evidence" value="ECO:0007669"/>
    <property type="project" value="UniProtKB-KW"/>
</dbReference>
<evidence type="ECO:0000256" key="5">
    <source>
        <dbReference type="ARBA" id="ARBA00037114"/>
    </source>
</evidence>
<dbReference type="PRINTS" id="PR01576">
    <property type="entry name" value="PDEFORMYLASE"/>
</dbReference>
<dbReference type="Pfam" id="PF01327">
    <property type="entry name" value="Pep_deformylase"/>
    <property type="match status" value="1"/>
</dbReference>
<dbReference type="FunFam" id="3.90.45.10:FF:000003">
    <property type="entry name" value="Peptide deformylase"/>
    <property type="match status" value="1"/>
</dbReference>
<accession>A0A8J2HB73</accession>
<dbReference type="NCBIfam" id="NF001159">
    <property type="entry name" value="PRK00150.1-3"/>
    <property type="match status" value="1"/>
</dbReference>